<name>A0AAJ7U1A2_PETMA</name>
<feature type="transmembrane region" description="Helical" evidence="5">
    <location>
        <begin position="12"/>
        <end position="32"/>
    </location>
</feature>
<feature type="transmembrane region" description="Helical" evidence="5">
    <location>
        <begin position="170"/>
        <end position="187"/>
    </location>
</feature>
<dbReference type="GO" id="GO:0015267">
    <property type="term" value="F:channel activity"/>
    <property type="evidence" value="ECO:0007669"/>
    <property type="project" value="TreeGrafter"/>
</dbReference>
<dbReference type="Gene3D" id="1.20.1080.10">
    <property type="entry name" value="Glycerol uptake facilitator protein"/>
    <property type="match status" value="1"/>
</dbReference>
<evidence type="ECO:0000256" key="2">
    <source>
        <dbReference type="ARBA" id="ARBA00022692"/>
    </source>
</evidence>
<gene>
    <name evidence="7" type="primary">LOC116952539</name>
</gene>
<accession>A0AAJ7U1A2</accession>
<dbReference type="GO" id="GO:0016020">
    <property type="term" value="C:membrane"/>
    <property type="evidence" value="ECO:0007669"/>
    <property type="project" value="UniProtKB-SubCell"/>
</dbReference>
<keyword evidence="6" id="KW-1185">Reference proteome</keyword>
<dbReference type="SUPFAM" id="SSF81338">
    <property type="entry name" value="Aquaporin-like"/>
    <property type="match status" value="1"/>
</dbReference>
<organism evidence="6 7">
    <name type="scientific">Petromyzon marinus</name>
    <name type="common">Sea lamprey</name>
    <dbReference type="NCBI Taxonomy" id="7757"/>
    <lineage>
        <taxon>Eukaryota</taxon>
        <taxon>Metazoa</taxon>
        <taxon>Chordata</taxon>
        <taxon>Craniata</taxon>
        <taxon>Vertebrata</taxon>
        <taxon>Cyclostomata</taxon>
        <taxon>Hyperoartia</taxon>
        <taxon>Petromyzontiformes</taxon>
        <taxon>Petromyzontidae</taxon>
        <taxon>Petromyzon</taxon>
    </lineage>
</organism>
<feature type="transmembrane region" description="Helical" evidence="5">
    <location>
        <begin position="199"/>
        <end position="221"/>
    </location>
</feature>
<dbReference type="InterPro" id="IPR051883">
    <property type="entry name" value="AQP11/12_channel"/>
</dbReference>
<keyword evidence="2 5" id="KW-0812">Transmembrane</keyword>
<dbReference type="GeneID" id="116952539"/>
<dbReference type="AlphaFoldDB" id="A0AAJ7U1A2"/>
<comment type="subcellular location">
    <subcellularLocation>
        <location evidence="1">Membrane</location>
        <topology evidence="1">Multi-pass membrane protein</topology>
    </subcellularLocation>
</comment>
<proteinExistence type="predicted"/>
<keyword evidence="3 5" id="KW-1133">Transmembrane helix</keyword>
<sequence length="277" mass="28093">MTAATLEPVSLRASLCALGATLCLCWALRWSARRALPLALLPAALEVTATLQLCCCALEQRLAAESGAAPRWLGLGLVFVTSAAHGATGAGATCSPCSALERVLLRTEGPRTAMARVFAQVCGAALALRVTGAAWRLLGGAHALAVGVYVERSPGVAWLCPSPLRAGLPLGAVVEALCALAFHVAAAQAAARLRPTARLAAVSAAVTAIVYAAGSITGGVFNPVLAATFTLGCPGHSTLDYALVYGVAPLIGMTAACIVCNGQIPLLRGGKRDEKTD</sequence>
<keyword evidence="4 5" id="KW-0472">Membrane</keyword>
<evidence type="ECO:0000313" key="7">
    <source>
        <dbReference type="RefSeq" id="XP_032827862.1"/>
    </source>
</evidence>
<dbReference type="Proteomes" id="UP001318040">
    <property type="component" value="Chromosome 47"/>
</dbReference>
<evidence type="ECO:0000256" key="3">
    <source>
        <dbReference type="ARBA" id="ARBA00022989"/>
    </source>
</evidence>
<dbReference type="InterPro" id="IPR023271">
    <property type="entry name" value="Aquaporin-like"/>
</dbReference>
<dbReference type="PANTHER" id="PTHR21191:SF7">
    <property type="entry name" value="AQUAPORIN-11"/>
    <property type="match status" value="1"/>
</dbReference>
<evidence type="ECO:0000256" key="1">
    <source>
        <dbReference type="ARBA" id="ARBA00004141"/>
    </source>
</evidence>
<evidence type="ECO:0000256" key="5">
    <source>
        <dbReference type="SAM" id="Phobius"/>
    </source>
</evidence>
<dbReference type="PANTHER" id="PTHR21191">
    <property type="entry name" value="AQUAPORIN"/>
    <property type="match status" value="1"/>
</dbReference>
<dbReference type="RefSeq" id="XP_032827862.1">
    <property type="nucleotide sequence ID" value="XM_032971971.1"/>
</dbReference>
<dbReference type="GO" id="GO:0005737">
    <property type="term" value="C:cytoplasm"/>
    <property type="evidence" value="ECO:0007669"/>
    <property type="project" value="TreeGrafter"/>
</dbReference>
<evidence type="ECO:0000313" key="6">
    <source>
        <dbReference type="Proteomes" id="UP001318040"/>
    </source>
</evidence>
<dbReference type="CTD" id="282679"/>
<evidence type="ECO:0000256" key="4">
    <source>
        <dbReference type="ARBA" id="ARBA00023136"/>
    </source>
</evidence>
<protein>
    <submittedName>
        <fullName evidence="7">Aquaporin-12-like</fullName>
    </submittedName>
</protein>
<reference evidence="7" key="1">
    <citation type="submission" date="2025-08" db="UniProtKB">
        <authorList>
            <consortium name="RefSeq"/>
        </authorList>
    </citation>
    <scope>IDENTIFICATION</scope>
    <source>
        <tissue evidence="7">Sperm</tissue>
    </source>
</reference>
<dbReference type="KEGG" id="pmrn:116952539"/>
<feature type="transmembrane region" description="Helical" evidence="5">
    <location>
        <begin position="241"/>
        <end position="262"/>
    </location>
</feature>